<evidence type="ECO:0008006" key="3">
    <source>
        <dbReference type="Google" id="ProtNLM"/>
    </source>
</evidence>
<dbReference type="PANTHER" id="PTHR33710:SF71">
    <property type="entry name" value="ENDONUCLEASE_EXONUCLEASE_PHOSPHATASE DOMAIN-CONTAINING PROTEIN"/>
    <property type="match status" value="1"/>
</dbReference>
<evidence type="ECO:0000313" key="2">
    <source>
        <dbReference type="Proteomes" id="UP000596661"/>
    </source>
</evidence>
<name>A0A803QQN7_CANSA</name>
<dbReference type="AlphaFoldDB" id="A0A803QQN7"/>
<dbReference type="Proteomes" id="UP000596661">
    <property type="component" value="Unassembled WGS sequence"/>
</dbReference>
<proteinExistence type="predicted"/>
<dbReference type="PANTHER" id="PTHR33710">
    <property type="entry name" value="BNAC02G09200D PROTEIN"/>
    <property type="match status" value="1"/>
</dbReference>
<reference evidence="1" key="1">
    <citation type="submission" date="2021-03" db="UniProtKB">
        <authorList>
            <consortium name="EnsemblPlants"/>
        </authorList>
    </citation>
    <scope>IDENTIFICATION</scope>
</reference>
<sequence length="258" mass="29708">MTCFPCPIRVTGLHGNRLERLDWGIINNAWGNLFPNAILHHLSFYGSDHRAIKLNFNSSPTNPGSPTHFRFENHWLTESNFSNMMKANWNKANTLDSNCSPLTDINQANKLQPSLDTLLLKEEVFWKQRARVNWLKARYKNTKYFHNKASMMKRINHIKANTQEDNTVVTNLKDITDSFVHFYSNLFTSQGSDPNAIDLVLRGTTKRISTTHSYYLAKPFEPQEVKRALFQLAGDKALGPDGLNLFFYQKNWSLVGKI</sequence>
<keyword evidence="2" id="KW-1185">Reference proteome</keyword>
<dbReference type="EMBL" id="UZAU01000813">
    <property type="status" value="NOT_ANNOTATED_CDS"/>
    <property type="molecule type" value="Genomic_DNA"/>
</dbReference>
<protein>
    <recommendedName>
        <fullName evidence="3">Reverse transcriptase</fullName>
    </recommendedName>
</protein>
<dbReference type="EnsemblPlants" id="evm.model.10.862">
    <property type="protein sequence ID" value="cds.evm.model.10.862"/>
    <property type="gene ID" value="evm.TU.10.862"/>
</dbReference>
<accession>A0A803QQN7</accession>
<organism evidence="1 2">
    <name type="scientific">Cannabis sativa</name>
    <name type="common">Hemp</name>
    <name type="synonym">Marijuana</name>
    <dbReference type="NCBI Taxonomy" id="3483"/>
    <lineage>
        <taxon>Eukaryota</taxon>
        <taxon>Viridiplantae</taxon>
        <taxon>Streptophyta</taxon>
        <taxon>Embryophyta</taxon>
        <taxon>Tracheophyta</taxon>
        <taxon>Spermatophyta</taxon>
        <taxon>Magnoliopsida</taxon>
        <taxon>eudicotyledons</taxon>
        <taxon>Gunneridae</taxon>
        <taxon>Pentapetalae</taxon>
        <taxon>rosids</taxon>
        <taxon>fabids</taxon>
        <taxon>Rosales</taxon>
        <taxon>Cannabaceae</taxon>
        <taxon>Cannabis</taxon>
    </lineage>
</organism>
<dbReference type="Gramene" id="evm.model.10.862">
    <property type="protein sequence ID" value="cds.evm.model.10.862"/>
    <property type="gene ID" value="evm.TU.10.862"/>
</dbReference>
<evidence type="ECO:0000313" key="1">
    <source>
        <dbReference type="EnsemblPlants" id="cds.evm.model.10.862"/>
    </source>
</evidence>